<gene>
    <name evidence="1" type="ORF">IQ229_11520</name>
</gene>
<evidence type="ECO:0000313" key="2">
    <source>
        <dbReference type="Proteomes" id="UP000647836"/>
    </source>
</evidence>
<feature type="non-terminal residue" evidence="1">
    <location>
        <position position="233"/>
    </location>
</feature>
<name>A0ABR9TYP0_9NOSO</name>
<proteinExistence type="predicted"/>
<dbReference type="EMBL" id="JADEXF010000319">
    <property type="protein sequence ID" value="MBE9105548.1"/>
    <property type="molecule type" value="Genomic_DNA"/>
</dbReference>
<organism evidence="1 2">
    <name type="scientific">Nostoc cf. edaphicum LEGE 07299</name>
    <dbReference type="NCBI Taxonomy" id="2777974"/>
    <lineage>
        <taxon>Bacteria</taxon>
        <taxon>Bacillati</taxon>
        <taxon>Cyanobacteriota</taxon>
        <taxon>Cyanophyceae</taxon>
        <taxon>Nostocales</taxon>
        <taxon>Nostocaceae</taxon>
        <taxon>Nostoc</taxon>
    </lineage>
</organism>
<evidence type="ECO:0000313" key="1">
    <source>
        <dbReference type="EMBL" id="MBE9105548.1"/>
    </source>
</evidence>
<accession>A0ABR9TYP0</accession>
<dbReference type="Proteomes" id="UP000647836">
    <property type="component" value="Unassembled WGS sequence"/>
</dbReference>
<dbReference type="RefSeq" id="WP_194043803.1">
    <property type="nucleotide sequence ID" value="NZ_JADEXF010000319.1"/>
</dbReference>
<protein>
    <submittedName>
        <fullName evidence="1">Uncharacterized protein</fullName>
    </submittedName>
</protein>
<comment type="caution">
    <text evidence="1">The sequence shown here is derived from an EMBL/GenBank/DDBJ whole genome shotgun (WGS) entry which is preliminary data.</text>
</comment>
<sequence>MNQELLDIIKLFQGFIPQLKLTGVENLNLKLAENINTSLNFNFVIIGNQNKPLAIISPKNSTNKSLENSLENVNESIAFLPTNTPEKRKIEPGSSIKLNIQNVPFSSGLHLIINQRNWWDKKGNPEDKSVLIDNVKLIPIQENEWALIKTIENAEQFGLYFNRNGIIELEFPRNSSKQVIDINDLSLELSETFQFTEYKAGEIIKLEAIPDLVFSVEKNIVKKTILIEYKPKT</sequence>
<keyword evidence="2" id="KW-1185">Reference proteome</keyword>
<reference evidence="1 2" key="1">
    <citation type="submission" date="2020-10" db="EMBL/GenBank/DDBJ databases">
        <authorList>
            <person name="Castelo-Branco R."/>
            <person name="Eusebio N."/>
            <person name="Adriana R."/>
            <person name="Vieira A."/>
            <person name="Brugerolle De Fraissinette N."/>
            <person name="Rezende De Castro R."/>
            <person name="Schneider M.P."/>
            <person name="Vasconcelos V."/>
            <person name="Leao P.N."/>
        </authorList>
    </citation>
    <scope>NUCLEOTIDE SEQUENCE [LARGE SCALE GENOMIC DNA]</scope>
    <source>
        <strain evidence="1 2">LEGE 07299</strain>
    </source>
</reference>